<reference evidence="1" key="1">
    <citation type="submission" date="2018-06" db="EMBL/GenBank/DDBJ databases">
        <authorList>
            <consortium name="PulseNet: The National Subtyping Network for Foodborne Disease Surveillance"/>
            <person name="Tarr C.L."/>
            <person name="Trees E."/>
            <person name="Katz L.S."/>
            <person name="Carleton-Romer H.A."/>
            <person name="Stroika S."/>
            <person name="Kucerova Z."/>
            <person name="Roache K.F."/>
            <person name="Sabol A.L."/>
            <person name="Besser J."/>
            <person name="Gerner-Smidt P."/>
        </authorList>
    </citation>
    <scope>NUCLEOTIDE SEQUENCE</scope>
    <source>
        <strain evidence="1">PNUSAS041667</strain>
    </source>
</reference>
<comment type="caution">
    <text evidence="1">The sequence shown here is derived from an EMBL/GenBank/DDBJ whole genome shotgun (WGS) entry which is preliminary data.</text>
</comment>
<dbReference type="EMBL" id="AAGFLD010000122">
    <property type="protein sequence ID" value="EBN3258551.1"/>
    <property type="molecule type" value="Genomic_DNA"/>
</dbReference>
<evidence type="ECO:0000313" key="1">
    <source>
        <dbReference type="EMBL" id="EBN3258551.1"/>
    </source>
</evidence>
<dbReference type="Pfam" id="PF05125">
    <property type="entry name" value="Phage_cap_P2"/>
    <property type="match status" value="1"/>
</dbReference>
<protein>
    <submittedName>
        <fullName evidence="1">Capsid protein</fullName>
    </submittedName>
</protein>
<sequence>MRQETRFKFNAYLSRVAELNGIDAGDVSKKFTVEPSVTQTLMNTMQESSDFLTRINIVPVSEMKGE</sequence>
<accession>A0A5T7Z8A5</accession>
<name>A0A5T7Z8A5_SALER</name>
<proteinExistence type="predicted"/>
<gene>
    <name evidence="1" type="ORF">DP494_24185</name>
</gene>
<feature type="non-terminal residue" evidence="1">
    <location>
        <position position="66"/>
    </location>
</feature>
<organism evidence="1">
    <name type="scientific">Salmonella enterica</name>
    <name type="common">Salmonella choleraesuis</name>
    <dbReference type="NCBI Taxonomy" id="28901"/>
    <lineage>
        <taxon>Bacteria</taxon>
        <taxon>Pseudomonadati</taxon>
        <taxon>Pseudomonadota</taxon>
        <taxon>Gammaproteobacteria</taxon>
        <taxon>Enterobacterales</taxon>
        <taxon>Enterobacteriaceae</taxon>
        <taxon>Salmonella</taxon>
    </lineage>
</organism>
<dbReference type="InterPro" id="IPR006441">
    <property type="entry name" value="Phage_P2_GpN"/>
</dbReference>
<dbReference type="AlphaFoldDB" id="A0A5T7Z8A5"/>